<dbReference type="InterPro" id="IPR000683">
    <property type="entry name" value="Gfo/Idh/MocA-like_OxRdtase_N"/>
</dbReference>
<dbReference type="Gene3D" id="3.30.360.10">
    <property type="entry name" value="Dihydrodipicolinate Reductase, domain 2"/>
    <property type="match status" value="1"/>
</dbReference>
<dbReference type="InterPro" id="IPR055170">
    <property type="entry name" value="GFO_IDH_MocA-like_dom"/>
</dbReference>
<feature type="domain" description="Gfo/Idh/MocA-like oxidoreductase N-terminal" evidence="3">
    <location>
        <begin position="8"/>
        <end position="122"/>
    </location>
</feature>
<sequence>MTEPVTGVGVVGAGVISEQYLQTLSGAPGVDVRFVADRDPERARARAQEFDVPAWGTYDDLLADSTVDLVVNLTVPQAHAEVSVAALESGRHVWSEKPLATTLEDARAVLSAAETADRRVGVAPDTFLGTGLQTGLAAIRDGRVGRPRSASCAFQYGGPDIWHPSPEFLFAEGGGPVLDVGPYHVTALVQVFGPVRRVTARGVTTRRRRRVETGPRAGTEFDVEVPTHVTALYEFADGSVADAVFSFDAPVQRMVLEVAGTEGGVRLVDPNQFTGTTSLVAFDGSEEPLEPRGAAVDGRGAGVVDIARSLHDGTPHRASGELALHVLEVLLATERSVADGSSVEITSTVAAADLLPADATPAEAVTV</sequence>
<comment type="caution">
    <text evidence="5">The sequence shown here is derived from an EMBL/GenBank/DDBJ whole genome shotgun (WGS) entry which is preliminary data.</text>
</comment>
<accession>A0ABU7Z7K8</accession>
<proteinExistence type="predicted"/>
<gene>
    <name evidence="5" type="ORF">V5O49_09565</name>
</gene>
<evidence type="ECO:0000313" key="6">
    <source>
        <dbReference type="Proteomes" id="UP001310387"/>
    </source>
</evidence>
<dbReference type="InterPro" id="IPR036291">
    <property type="entry name" value="NAD(P)-bd_dom_sf"/>
</dbReference>
<dbReference type="Gene3D" id="3.40.50.720">
    <property type="entry name" value="NAD(P)-binding Rossmann-like Domain"/>
    <property type="match status" value="1"/>
</dbReference>
<keyword evidence="6" id="KW-1185">Reference proteome</keyword>
<dbReference type="Proteomes" id="UP001310387">
    <property type="component" value="Unassembled WGS sequence"/>
</dbReference>
<evidence type="ECO:0000256" key="1">
    <source>
        <dbReference type="ARBA" id="ARBA00023002"/>
    </source>
</evidence>
<evidence type="ECO:0000256" key="2">
    <source>
        <dbReference type="ARBA" id="ARBA00023027"/>
    </source>
</evidence>
<feature type="domain" description="GFO/IDH/MocA-like oxidoreductase" evidence="4">
    <location>
        <begin position="137"/>
        <end position="265"/>
    </location>
</feature>
<dbReference type="EMBL" id="JBAGLP010000117">
    <property type="protein sequence ID" value="MEG3615366.1"/>
    <property type="molecule type" value="Genomic_DNA"/>
</dbReference>
<protein>
    <submittedName>
        <fullName evidence="5">Gfo/Idh/MocA family oxidoreductase</fullName>
    </submittedName>
</protein>
<name>A0ABU7Z7K8_9MICO</name>
<evidence type="ECO:0000259" key="4">
    <source>
        <dbReference type="Pfam" id="PF22725"/>
    </source>
</evidence>
<evidence type="ECO:0000313" key="5">
    <source>
        <dbReference type="EMBL" id="MEG3615366.1"/>
    </source>
</evidence>
<reference evidence="5" key="2">
    <citation type="submission" date="2024-02" db="EMBL/GenBank/DDBJ databases">
        <authorList>
            <person name="Prathaban M."/>
            <person name="Mythili R."/>
            <person name="Sharmila Devi N."/>
            <person name="Sobanaa M."/>
            <person name="Prathiviraj R."/>
            <person name="Selvin J."/>
        </authorList>
    </citation>
    <scope>NUCLEOTIDE SEQUENCE</scope>
    <source>
        <strain evidence="5">MP1014</strain>
    </source>
</reference>
<dbReference type="RefSeq" id="WP_332902022.1">
    <property type="nucleotide sequence ID" value="NZ_JBAGLP010000117.1"/>
</dbReference>
<dbReference type="SUPFAM" id="SSF55347">
    <property type="entry name" value="Glyceraldehyde-3-phosphate dehydrogenase-like, C-terminal domain"/>
    <property type="match status" value="1"/>
</dbReference>
<keyword evidence="2" id="KW-0520">NAD</keyword>
<dbReference type="Pfam" id="PF01408">
    <property type="entry name" value="GFO_IDH_MocA"/>
    <property type="match status" value="1"/>
</dbReference>
<dbReference type="Pfam" id="PF22725">
    <property type="entry name" value="GFO_IDH_MocA_C3"/>
    <property type="match status" value="1"/>
</dbReference>
<dbReference type="PANTHER" id="PTHR43818">
    <property type="entry name" value="BCDNA.GH03377"/>
    <property type="match status" value="1"/>
</dbReference>
<dbReference type="PANTHER" id="PTHR43818:SF11">
    <property type="entry name" value="BCDNA.GH03377"/>
    <property type="match status" value="1"/>
</dbReference>
<dbReference type="InterPro" id="IPR050463">
    <property type="entry name" value="Gfo/Idh/MocA_oxidrdct_glycsds"/>
</dbReference>
<reference evidence="5" key="1">
    <citation type="journal article" date="2024" name="Antonie Van Leeuwenhoek">
        <title>Isoptericola haloaureus sp. nov., a dimorphic actinobacterium isolated from mangrove sediments of southeast India, implicating biosaline agricultural significance through nitrogen fixation and salt tolerance genes.</title>
        <authorList>
            <person name="Prathaban M."/>
            <person name="Prathiviraj R."/>
            <person name="Ravichandran M."/>
            <person name="Natarajan S.D."/>
            <person name="Sobanaa M."/>
            <person name="Hari Krishna Kumar S."/>
            <person name="Chandrasekar V."/>
            <person name="Selvin J."/>
        </authorList>
    </citation>
    <scope>NUCLEOTIDE SEQUENCE</scope>
    <source>
        <strain evidence="5">MP1014</strain>
    </source>
</reference>
<evidence type="ECO:0000259" key="3">
    <source>
        <dbReference type="Pfam" id="PF01408"/>
    </source>
</evidence>
<dbReference type="SUPFAM" id="SSF51735">
    <property type="entry name" value="NAD(P)-binding Rossmann-fold domains"/>
    <property type="match status" value="1"/>
</dbReference>
<keyword evidence="1" id="KW-0560">Oxidoreductase</keyword>
<organism evidence="5 6">
    <name type="scientific">Isoptericola haloaureus</name>
    <dbReference type="NCBI Taxonomy" id="1542902"/>
    <lineage>
        <taxon>Bacteria</taxon>
        <taxon>Bacillati</taxon>
        <taxon>Actinomycetota</taxon>
        <taxon>Actinomycetes</taxon>
        <taxon>Micrococcales</taxon>
        <taxon>Promicromonosporaceae</taxon>
        <taxon>Isoptericola</taxon>
    </lineage>
</organism>